<sequence>MVLQLPARRVPEAVRLILERFARERAPGEDFRAYLARVGATSFRPLLEPLQTLVPPEAAPDLYRDLGSEEAEFQVSIGQGECNA</sequence>
<accession>A0A0K2SPX8</accession>
<dbReference type="SUPFAM" id="SSF56014">
    <property type="entry name" value="Nitrite and sulphite reductase 4Fe-4S domain-like"/>
    <property type="match status" value="1"/>
</dbReference>
<name>A0A0K2SPX8_LIMPI</name>
<evidence type="ECO:0000256" key="2">
    <source>
        <dbReference type="ARBA" id="ARBA00023004"/>
    </source>
</evidence>
<gene>
    <name evidence="4" type="ORF">LIP_3358</name>
</gene>
<evidence type="ECO:0000313" key="5">
    <source>
        <dbReference type="Proteomes" id="UP000065807"/>
    </source>
</evidence>
<dbReference type="STRING" id="1555112.LIP_3358"/>
<keyword evidence="1" id="KW-0479">Metal-binding</keyword>
<dbReference type="RefSeq" id="WP_068140587.1">
    <property type="nucleotide sequence ID" value="NZ_AP014924.1"/>
</dbReference>
<evidence type="ECO:0000313" key="4">
    <source>
        <dbReference type="EMBL" id="BAS29170.1"/>
    </source>
</evidence>
<protein>
    <submittedName>
        <fullName evidence="4">Uncharacterized protein</fullName>
    </submittedName>
</protein>
<reference evidence="5" key="1">
    <citation type="submission" date="2015-07" db="EMBL/GenBank/DDBJ databases">
        <title>Complete genome sequence and phylogenetic analysis of Limnochorda pilosa.</title>
        <authorList>
            <person name="Watanabe M."/>
            <person name="Kojima H."/>
            <person name="Fukui M."/>
        </authorList>
    </citation>
    <scope>NUCLEOTIDE SEQUENCE [LARGE SCALE GENOMIC DNA]</scope>
    <source>
        <strain evidence="5">HC45</strain>
    </source>
</reference>
<keyword evidence="3" id="KW-0411">Iron-sulfur</keyword>
<organism evidence="4 5">
    <name type="scientific">Limnochorda pilosa</name>
    <dbReference type="NCBI Taxonomy" id="1555112"/>
    <lineage>
        <taxon>Bacteria</taxon>
        <taxon>Bacillati</taxon>
        <taxon>Bacillota</taxon>
        <taxon>Limnochordia</taxon>
        <taxon>Limnochordales</taxon>
        <taxon>Limnochordaceae</taxon>
        <taxon>Limnochorda</taxon>
    </lineage>
</organism>
<dbReference type="KEGG" id="lpil:LIP_3358"/>
<keyword evidence="2" id="KW-0408">Iron</keyword>
<proteinExistence type="predicted"/>
<reference evidence="5" key="2">
    <citation type="journal article" date="2016" name="Int. J. Syst. Evol. Microbiol.">
        <title>Complete genome sequence and cell structure of Limnochorda pilosa, a Gram-negative spore-former within the phylum Firmicutes.</title>
        <authorList>
            <person name="Watanabe M."/>
            <person name="Kojima H."/>
            <person name="Fukui M."/>
        </authorList>
    </citation>
    <scope>NUCLEOTIDE SEQUENCE [LARGE SCALE GENOMIC DNA]</scope>
    <source>
        <strain evidence="5">HC45</strain>
    </source>
</reference>
<keyword evidence="5" id="KW-1185">Reference proteome</keyword>
<dbReference type="InterPro" id="IPR045854">
    <property type="entry name" value="NO2/SO3_Rdtase_4Fe4S_sf"/>
</dbReference>
<dbReference type="EMBL" id="AP014924">
    <property type="protein sequence ID" value="BAS29170.1"/>
    <property type="molecule type" value="Genomic_DNA"/>
</dbReference>
<dbReference type="AlphaFoldDB" id="A0A0K2SPX8"/>
<evidence type="ECO:0000256" key="1">
    <source>
        <dbReference type="ARBA" id="ARBA00022723"/>
    </source>
</evidence>
<dbReference type="GO" id="GO:0051536">
    <property type="term" value="F:iron-sulfur cluster binding"/>
    <property type="evidence" value="ECO:0007669"/>
    <property type="project" value="UniProtKB-KW"/>
</dbReference>
<dbReference type="Gene3D" id="3.30.413.10">
    <property type="entry name" value="Sulfite Reductase Hemoprotein, domain 1"/>
    <property type="match status" value="1"/>
</dbReference>
<dbReference type="GO" id="GO:0046872">
    <property type="term" value="F:metal ion binding"/>
    <property type="evidence" value="ECO:0007669"/>
    <property type="project" value="UniProtKB-KW"/>
</dbReference>
<evidence type="ECO:0000256" key="3">
    <source>
        <dbReference type="ARBA" id="ARBA00023014"/>
    </source>
</evidence>
<dbReference type="Proteomes" id="UP000065807">
    <property type="component" value="Chromosome"/>
</dbReference>